<dbReference type="PANTHER" id="PTHR43391">
    <property type="entry name" value="RETINOL DEHYDROGENASE-RELATED"/>
    <property type="match status" value="1"/>
</dbReference>
<evidence type="ECO:0000256" key="3">
    <source>
        <dbReference type="ARBA" id="ARBA00022857"/>
    </source>
</evidence>
<sequence length="350" mass="38930">MNILHTFLNLVAPPFTFISLFLLLPPYQAFKSFLSLIGFLFTENVDGKVVLITGASSGIGEHLAYEYAKRGACLVLVARRENLLEEVADIARYYGSPDVITIRADVSKFEDCRRVMNDTMNHFGRLDHLVNNAAITHLVMFEDIADIAAFRQIMDINYWGAVYLTHMAIPYLRYSRGKIVALSAPPAWMPAPRMSIYNSSKAAIKTMFETLRVELSPEIGVTIVTPGFVESELTKGKALNAQGKMELRQDMRDALIGLVPVETAEACAKAVVKGICRGQRYVTEPSWYDVLYYWKAFCPEIVEWCYRILAMPAAGASESDALTKQAVDYTGAKYVMYPSSIRSAGGGKAD</sequence>
<evidence type="ECO:0000256" key="6">
    <source>
        <dbReference type="RuleBase" id="RU000363"/>
    </source>
</evidence>
<dbReference type="Gene3D" id="3.40.50.720">
    <property type="entry name" value="NAD(P)-binding Rossmann-like Domain"/>
    <property type="match status" value="1"/>
</dbReference>
<keyword evidence="4" id="KW-0735">Signal-anchor</keyword>
<name>A0A6J1KQS8_CUCMA</name>
<evidence type="ECO:0000256" key="1">
    <source>
        <dbReference type="ARBA" id="ARBA00004606"/>
    </source>
</evidence>
<gene>
    <name evidence="9" type="primary">LOC111495641</name>
</gene>
<keyword evidence="7" id="KW-1133">Transmembrane helix</keyword>
<organism evidence="8 9">
    <name type="scientific">Cucurbita maxima</name>
    <name type="common">Pumpkin</name>
    <name type="synonym">Winter squash</name>
    <dbReference type="NCBI Taxonomy" id="3661"/>
    <lineage>
        <taxon>Eukaryota</taxon>
        <taxon>Viridiplantae</taxon>
        <taxon>Streptophyta</taxon>
        <taxon>Embryophyta</taxon>
        <taxon>Tracheophyta</taxon>
        <taxon>Spermatophyta</taxon>
        <taxon>Magnoliopsida</taxon>
        <taxon>eudicotyledons</taxon>
        <taxon>Gunneridae</taxon>
        <taxon>Pentapetalae</taxon>
        <taxon>rosids</taxon>
        <taxon>fabids</taxon>
        <taxon>Cucurbitales</taxon>
        <taxon>Cucurbitaceae</taxon>
        <taxon>Cucurbiteae</taxon>
        <taxon>Cucurbita</taxon>
    </lineage>
</organism>
<feature type="transmembrane region" description="Helical" evidence="7">
    <location>
        <begin position="6"/>
        <end position="24"/>
    </location>
</feature>
<dbReference type="InterPro" id="IPR002347">
    <property type="entry name" value="SDR_fam"/>
</dbReference>
<comment type="subcellular location">
    <subcellularLocation>
        <location evidence="1">Membrane</location>
        <topology evidence="1">Single-pass type II membrane protein</topology>
    </subcellularLocation>
</comment>
<keyword evidence="3" id="KW-0521">NADP</keyword>
<dbReference type="PANTHER" id="PTHR43391:SF89">
    <property type="entry name" value="11-BETA-HYDROXYSTEROID DEHYDROGENASE 1A-RELATED"/>
    <property type="match status" value="1"/>
</dbReference>
<dbReference type="InterPro" id="IPR036291">
    <property type="entry name" value="NAD(P)-bd_dom_sf"/>
</dbReference>
<dbReference type="SUPFAM" id="SSF51735">
    <property type="entry name" value="NAD(P)-binding Rossmann-fold domains"/>
    <property type="match status" value="1"/>
</dbReference>
<dbReference type="PROSITE" id="PS00061">
    <property type="entry name" value="ADH_SHORT"/>
    <property type="match status" value="1"/>
</dbReference>
<dbReference type="KEGG" id="cmax:111495641"/>
<evidence type="ECO:0000256" key="2">
    <source>
        <dbReference type="ARBA" id="ARBA00006484"/>
    </source>
</evidence>
<reference evidence="9" key="1">
    <citation type="submission" date="2025-08" db="UniProtKB">
        <authorList>
            <consortium name="RefSeq"/>
        </authorList>
    </citation>
    <scope>IDENTIFICATION</scope>
    <source>
        <tissue evidence="9">Young leaves</tissue>
    </source>
</reference>
<keyword evidence="7" id="KW-0472">Membrane</keyword>
<evidence type="ECO:0000256" key="5">
    <source>
        <dbReference type="ARBA" id="ARBA00023002"/>
    </source>
</evidence>
<keyword evidence="5" id="KW-0560">Oxidoreductase</keyword>
<evidence type="ECO:0000256" key="7">
    <source>
        <dbReference type="SAM" id="Phobius"/>
    </source>
</evidence>
<dbReference type="Pfam" id="PF00106">
    <property type="entry name" value="adh_short"/>
    <property type="match status" value="1"/>
</dbReference>
<dbReference type="GO" id="GO:0008202">
    <property type="term" value="P:steroid metabolic process"/>
    <property type="evidence" value="ECO:0007669"/>
    <property type="project" value="TreeGrafter"/>
</dbReference>
<dbReference type="PRINTS" id="PR00081">
    <property type="entry name" value="GDHRDH"/>
</dbReference>
<proteinExistence type="inferred from homology"/>
<comment type="similarity">
    <text evidence="2 6">Belongs to the short-chain dehydrogenases/reductases (SDR) family.</text>
</comment>
<dbReference type="AlphaFoldDB" id="A0A6J1KQS8"/>
<accession>A0A6J1KQS8</accession>
<dbReference type="OrthoDB" id="47007at2759"/>
<dbReference type="InterPro" id="IPR020904">
    <property type="entry name" value="Sc_DH/Rdtase_CS"/>
</dbReference>
<dbReference type="PRINTS" id="PR00080">
    <property type="entry name" value="SDRFAMILY"/>
</dbReference>
<keyword evidence="8" id="KW-1185">Reference proteome</keyword>
<dbReference type="Proteomes" id="UP000504608">
    <property type="component" value="Unplaced"/>
</dbReference>
<dbReference type="GO" id="GO:0005829">
    <property type="term" value="C:cytosol"/>
    <property type="evidence" value="ECO:0007669"/>
    <property type="project" value="TreeGrafter"/>
</dbReference>
<dbReference type="GO" id="GO:0016020">
    <property type="term" value="C:membrane"/>
    <property type="evidence" value="ECO:0007669"/>
    <property type="project" value="UniProtKB-SubCell"/>
</dbReference>
<dbReference type="RefSeq" id="XP_023001528.1">
    <property type="nucleotide sequence ID" value="XM_023145760.1"/>
</dbReference>
<dbReference type="NCBIfam" id="NF004825">
    <property type="entry name" value="PRK06181.1"/>
    <property type="match status" value="1"/>
</dbReference>
<dbReference type="GeneID" id="111495641"/>
<evidence type="ECO:0000313" key="8">
    <source>
        <dbReference type="Proteomes" id="UP000504608"/>
    </source>
</evidence>
<keyword evidence="7" id="KW-0812">Transmembrane</keyword>
<evidence type="ECO:0000313" key="9">
    <source>
        <dbReference type="RefSeq" id="XP_023001528.1"/>
    </source>
</evidence>
<evidence type="ECO:0000256" key="4">
    <source>
        <dbReference type="ARBA" id="ARBA00022968"/>
    </source>
</evidence>
<dbReference type="GO" id="GO:0072582">
    <property type="term" value="F:17-beta-hydroxysteroid dehydrogenase (NADP+) activity"/>
    <property type="evidence" value="ECO:0007669"/>
    <property type="project" value="TreeGrafter"/>
</dbReference>
<protein>
    <submittedName>
        <fullName evidence="9">11-beta-hydroxysteroid dehydrogenase 1B-like</fullName>
    </submittedName>
</protein>